<evidence type="ECO:0000256" key="1">
    <source>
        <dbReference type="ARBA" id="ARBA00004123"/>
    </source>
</evidence>
<dbReference type="OrthoDB" id="997693at2759"/>
<dbReference type="GO" id="GO:0030527">
    <property type="term" value="F:structural constituent of chromatin"/>
    <property type="evidence" value="ECO:0007669"/>
    <property type="project" value="InterPro"/>
</dbReference>
<organism evidence="10 11">
    <name type="scientific">Gossypium stocksii</name>
    <dbReference type="NCBI Taxonomy" id="47602"/>
    <lineage>
        <taxon>Eukaryota</taxon>
        <taxon>Viridiplantae</taxon>
        <taxon>Streptophyta</taxon>
        <taxon>Embryophyta</taxon>
        <taxon>Tracheophyta</taxon>
        <taxon>Spermatophyta</taxon>
        <taxon>Magnoliopsida</taxon>
        <taxon>eudicotyledons</taxon>
        <taxon>Gunneridae</taxon>
        <taxon>Pentapetalae</taxon>
        <taxon>rosids</taxon>
        <taxon>malvids</taxon>
        <taxon>Malvales</taxon>
        <taxon>Malvaceae</taxon>
        <taxon>Malvoideae</taxon>
        <taxon>Gossypium</taxon>
    </lineage>
</organism>
<dbReference type="Proteomes" id="UP000828251">
    <property type="component" value="Unassembled WGS sequence"/>
</dbReference>
<dbReference type="SMART" id="SM00428">
    <property type="entry name" value="H3"/>
    <property type="match status" value="1"/>
</dbReference>
<dbReference type="Pfam" id="PF00125">
    <property type="entry name" value="Histone"/>
    <property type="match status" value="1"/>
</dbReference>
<keyword evidence="7" id="KW-0539">Nucleus</keyword>
<evidence type="ECO:0000313" key="11">
    <source>
        <dbReference type="Proteomes" id="UP000828251"/>
    </source>
</evidence>
<keyword evidence="11" id="KW-1185">Reference proteome</keyword>
<dbReference type="EMBL" id="JAIQCV010000011">
    <property type="protein sequence ID" value="KAH1046897.1"/>
    <property type="molecule type" value="Genomic_DNA"/>
</dbReference>
<keyword evidence="8" id="KW-0544">Nucleosome core</keyword>
<protein>
    <recommendedName>
        <fullName evidence="9">Core Histone H2A/H2B/H3 domain-containing protein</fullName>
    </recommendedName>
</protein>
<dbReference type="GO" id="GO:0003677">
    <property type="term" value="F:DNA binding"/>
    <property type="evidence" value="ECO:0007669"/>
    <property type="project" value="UniProtKB-KW"/>
</dbReference>
<dbReference type="GO" id="GO:0000786">
    <property type="term" value="C:nucleosome"/>
    <property type="evidence" value="ECO:0007669"/>
    <property type="project" value="UniProtKB-KW"/>
</dbReference>
<comment type="caution">
    <text evidence="10">The sequence shown here is derived from an EMBL/GenBank/DDBJ whole genome shotgun (WGS) entry which is preliminary data.</text>
</comment>
<dbReference type="PANTHER" id="PTHR11426">
    <property type="entry name" value="HISTONE H3"/>
    <property type="match status" value="1"/>
</dbReference>
<gene>
    <name evidence="10" type="ORF">J1N35_037681</name>
</gene>
<dbReference type="InterPro" id="IPR007125">
    <property type="entry name" value="H2A/H2B/H3"/>
</dbReference>
<evidence type="ECO:0000256" key="5">
    <source>
        <dbReference type="ARBA" id="ARBA00022990"/>
    </source>
</evidence>
<dbReference type="PRINTS" id="PR00622">
    <property type="entry name" value="HISTONEH3"/>
</dbReference>
<evidence type="ECO:0000256" key="8">
    <source>
        <dbReference type="ARBA" id="ARBA00023269"/>
    </source>
</evidence>
<dbReference type="InterPro" id="IPR009072">
    <property type="entry name" value="Histone-fold"/>
</dbReference>
<dbReference type="GO" id="GO:0046982">
    <property type="term" value="F:protein heterodimerization activity"/>
    <property type="evidence" value="ECO:0007669"/>
    <property type="project" value="InterPro"/>
</dbReference>
<accession>A0A9D3UKJ4</accession>
<dbReference type="AlphaFoldDB" id="A0A9D3UKJ4"/>
<dbReference type="GO" id="GO:0005634">
    <property type="term" value="C:nucleus"/>
    <property type="evidence" value="ECO:0007669"/>
    <property type="project" value="UniProtKB-SubCell"/>
</dbReference>
<feature type="non-terminal residue" evidence="10">
    <location>
        <position position="1"/>
    </location>
</feature>
<dbReference type="SUPFAM" id="SSF47113">
    <property type="entry name" value="Histone-fold"/>
    <property type="match status" value="1"/>
</dbReference>
<dbReference type="FunFam" id="1.10.20.10:FF:000085">
    <property type="entry name" value="Histone H3.2"/>
    <property type="match status" value="1"/>
</dbReference>
<dbReference type="Gene3D" id="1.10.20.10">
    <property type="entry name" value="Histone, subunit A"/>
    <property type="match status" value="1"/>
</dbReference>
<comment type="subcellular location">
    <subcellularLocation>
        <location evidence="2">Chromosome</location>
    </subcellularLocation>
    <subcellularLocation>
        <location evidence="1">Nucleus</location>
    </subcellularLocation>
</comment>
<evidence type="ECO:0000256" key="6">
    <source>
        <dbReference type="ARBA" id="ARBA00023125"/>
    </source>
</evidence>
<keyword evidence="6" id="KW-0238">DNA-binding</keyword>
<keyword evidence="4" id="KW-0158">Chromosome</keyword>
<evidence type="ECO:0000256" key="7">
    <source>
        <dbReference type="ARBA" id="ARBA00023242"/>
    </source>
</evidence>
<evidence type="ECO:0000259" key="9">
    <source>
        <dbReference type="Pfam" id="PF00125"/>
    </source>
</evidence>
<dbReference type="InterPro" id="IPR000164">
    <property type="entry name" value="Histone_H3/CENP-A"/>
</dbReference>
<sequence length="87" mass="10284">IRKYQKSTELLIQKLPFKRLVREIAKDFKADLRFQSNAVAALQAAEAYLVWLFKDTNLSAIHAKNWLRLCPKIFNLLERIEEKELKP</sequence>
<name>A0A9D3UKJ4_9ROSI</name>
<reference evidence="10 11" key="1">
    <citation type="journal article" date="2021" name="Plant Biotechnol. J.">
        <title>Multi-omics assisted identification of the key and species-specific regulatory components of drought-tolerant mechanisms in Gossypium stocksii.</title>
        <authorList>
            <person name="Yu D."/>
            <person name="Ke L."/>
            <person name="Zhang D."/>
            <person name="Wu Y."/>
            <person name="Sun Y."/>
            <person name="Mei J."/>
            <person name="Sun J."/>
            <person name="Sun Y."/>
        </authorList>
    </citation>
    <scope>NUCLEOTIDE SEQUENCE [LARGE SCALE GENOMIC DNA]</scope>
    <source>
        <strain evidence="11">cv. E1</strain>
        <tissue evidence="10">Leaf</tissue>
    </source>
</reference>
<evidence type="ECO:0000313" key="10">
    <source>
        <dbReference type="EMBL" id="KAH1046897.1"/>
    </source>
</evidence>
<evidence type="ECO:0000256" key="3">
    <source>
        <dbReference type="ARBA" id="ARBA00010343"/>
    </source>
</evidence>
<feature type="domain" description="Core Histone H2A/H2B/H3" evidence="9">
    <location>
        <begin position="1"/>
        <end position="65"/>
    </location>
</feature>
<dbReference type="PROSITE" id="PS00959">
    <property type="entry name" value="HISTONE_H3_2"/>
    <property type="match status" value="1"/>
</dbReference>
<evidence type="ECO:0000256" key="2">
    <source>
        <dbReference type="ARBA" id="ARBA00004286"/>
    </source>
</evidence>
<evidence type="ECO:0000256" key="4">
    <source>
        <dbReference type="ARBA" id="ARBA00022454"/>
    </source>
</evidence>
<proteinExistence type="inferred from homology"/>
<comment type="similarity">
    <text evidence="3">Belongs to the histone H3 family.</text>
</comment>
<keyword evidence="5" id="KW-0007">Acetylation</keyword>